<accession>A0ABP1G868</accession>
<organism evidence="9 10">
    <name type="scientific">Coccomyxa viridis</name>
    <dbReference type="NCBI Taxonomy" id="1274662"/>
    <lineage>
        <taxon>Eukaryota</taxon>
        <taxon>Viridiplantae</taxon>
        <taxon>Chlorophyta</taxon>
        <taxon>core chlorophytes</taxon>
        <taxon>Trebouxiophyceae</taxon>
        <taxon>Trebouxiophyceae incertae sedis</taxon>
        <taxon>Coccomyxaceae</taxon>
        <taxon>Coccomyxa</taxon>
    </lineage>
</organism>
<dbReference type="EMBL" id="CAXHTA020000018">
    <property type="protein sequence ID" value="CAL5228426.1"/>
    <property type="molecule type" value="Genomic_DNA"/>
</dbReference>
<feature type="compositionally biased region" description="Basic and acidic residues" evidence="7">
    <location>
        <begin position="34"/>
        <end position="46"/>
    </location>
</feature>
<dbReference type="InterPro" id="IPR012677">
    <property type="entry name" value="Nucleotide-bd_a/b_plait_sf"/>
</dbReference>
<dbReference type="PANTHER" id="PTHR45894">
    <property type="entry name" value="RNA-BINDING PROTEIN 8A"/>
    <property type="match status" value="1"/>
</dbReference>
<comment type="caution">
    <text evidence="9">The sequence shown here is derived from an EMBL/GenBank/DDBJ whole genome shotgun (WGS) entry which is preliminary data.</text>
</comment>
<name>A0ABP1G868_9CHLO</name>
<dbReference type="SMART" id="SM00360">
    <property type="entry name" value="RRM"/>
    <property type="match status" value="1"/>
</dbReference>
<dbReference type="InterPro" id="IPR035979">
    <property type="entry name" value="RBD_domain_sf"/>
</dbReference>
<dbReference type="SUPFAM" id="SSF54928">
    <property type="entry name" value="RNA-binding domain, RBD"/>
    <property type="match status" value="1"/>
</dbReference>
<evidence type="ECO:0000313" key="10">
    <source>
        <dbReference type="Proteomes" id="UP001497392"/>
    </source>
</evidence>
<protein>
    <submittedName>
        <fullName evidence="9">G11560 protein</fullName>
    </submittedName>
</protein>
<feature type="domain" description="RRM" evidence="8">
    <location>
        <begin position="70"/>
        <end position="148"/>
    </location>
</feature>
<dbReference type="Pfam" id="PF00076">
    <property type="entry name" value="RRM_1"/>
    <property type="match status" value="1"/>
</dbReference>
<dbReference type="Gene3D" id="3.30.70.330">
    <property type="match status" value="1"/>
</dbReference>
<reference evidence="9 10" key="1">
    <citation type="submission" date="2024-06" db="EMBL/GenBank/DDBJ databases">
        <authorList>
            <person name="Kraege A."/>
            <person name="Thomma B."/>
        </authorList>
    </citation>
    <scope>NUCLEOTIDE SEQUENCE [LARGE SCALE GENOMIC DNA]</scope>
</reference>
<dbReference type="InterPro" id="IPR000504">
    <property type="entry name" value="RRM_dom"/>
</dbReference>
<keyword evidence="4 6" id="KW-0694">RNA-binding</keyword>
<evidence type="ECO:0000313" key="9">
    <source>
        <dbReference type="EMBL" id="CAL5228426.1"/>
    </source>
</evidence>
<gene>
    <name evidence="9" type="primary">g11560</name>
    <name evidence="9" type="ORF">VP750_LOCUS10332</name>
</gene>
<evidence type="ECO:0000256" key="7">
    <source>
        <dbReference type="SAM" id="MobiDB-lite"/>
    </source>
</evidence>
<evidence type="ECO:0000256" key="2">
    <source>
        <dbReference type="ARBA" id="ARBA00004496"/>
    </source>
</evidence>
<dbReference type="PROSITE" id="PS50102">
    <property type="entry name" value="RRM"/>
    <property type="match status" value="1"/>
</dbReference>
<evidence type="ECO:0000259" key="8">
    <source>
        <dbReference type="PROSITE" id="PS50102"/>
    </source>
</evidence>
<evidence type="ECO:0000256" key="5">
    <source>
        <dbReference type="ARBA" id="ARBA00023242"/>
    </source>
</evidence>
<evidence type="ECO:0000256" key="3">
    <source>
        <dbReference type="ARBA" id="ARBA00022490"/>
    </source>
</evidence>
<evidence type="ECO:0000256" key="6">
    <source>
        <dbReference type="PROSITE-ProRule" id="PRU00176"/>
    </source>
</evidence>
<dbReference type="InterPro" id="IPR008111">
    <property type="entry name" value="RNA-bd_8"/>
</dbReference>
<proteinExistence type="predicted"/>
<dbReference type="CDD" id="cd12324">
    <property type="entry name" value="RRM_RBM8"/>
    <property type="match status" value="1"/>
</dbReference>
<keyword evidence="3" id="KW-0963">Cytoplasm</keyword>
<keyword evidence="5" id="KW-0539">Nucleus</keyword>
<dbReference type="PRINTS" id="PR01738">
    <property type="entry name" value="RNABINDINGM8"/>
</dbReference>
<dbReference type="InterPro" id="IPR033744">
    <property type="entry name" value="RRM_RBM8"/>
</dbReference>
<sequence length="159" mass="18011">MARREQYDDEMMDAEQPQRVRSTVSSVRKQKGRGFRERMDTEDPRNGARGSYDTLETGSGPGPAKSVEGWVIFVTGINEEAGEEDIHDTFAEYGEVKNIYLNLDRRTGYVKGYAMVEYASKKEAEDAIGSMNGQEFLNQPLQVTWCFTKGPARKRGARR</sequence>
<dbReference type="Proteomes" id="UP001497392">
    <property type="component" value="Unassembled WGS sequence"/>
</dbReference>
<evidence type="ECO:0000256" key="1">
    <source>
        <dbReference type="ARBA" id="ARBA00004123"/>
    </source>
</evidence>
<comment type="subcellular location">
    <subcellularLocation>
        <location evidence="2">Cytoplasm</location>
    </subcellularLocation>
    <subcellularLocation>
        <location evidence="1">Nucleus</location>
    </subcellularLocation>
</comment>
<feature type="region of interest" description="Disordered" evidence="7">
    <location>
        <begin position="1"/>
        <end position="63"/>
    </location>
</feature>
<keyword evidence="10" id="KW-1185">Reference proteome</keyword>
<evidence type="ECO:0000256" key="4">
    <source>
        <dbReference type="ARBA" id="ARBA00022884"/>
    </source>
</evidence>